<dbReference type="EMBL" id="CAJVCE010000004">
    <property type="protein sequence ID" value="CAG7633712.1"/>
    <property type="molecule type" value="Genomic_DNA"/>
</dbReference>
<evidence type="ECO:0000313" key="1">
    <source>
        <dbReference type="EMBL" id="CAG7633712.1"/>
    </source>
</evidence>
<dbReference type="RefSeq" id="WP_377517309.1">
    <property type="nucleotide sequence ID" value="NZ_CAJVCE010000004.1"/>
</dbReference>
<comment type="caution">
    <text evidence="1">The sequence shown here is derived from an EMBL/GenBank/DDBJ whole genome shotgun (WGS) entry which is preliminary data.</text>
</comment>
<sequence>MITNYNKLIRDRIPEIIEAKGKRAVVRTLNEREYIEMLDKKLQEELDEYTSAEAVDQVEELADLVELVYAVLHSRGVSVEEFEKIRLKKKAERGGFEQKLYLIHVEET</sequence>
<proteinExistence type="predicted"/>
<dbReference type="CDD" id="cd11532">
    <property type="entry name" value="NTP-PPase_COG4997"/>
    <property type="match status" value="1"/>
</dbReference>
<name>A0ABN7TKX6_9BACL</name>
<gene>
    <name evidence="1" type="ORF">PAECIP111802_01975</name>
</gene>
<evidence type="ECO:0000313" key="2">
    <source>
        <dbReference type="Proteomes" id="UP000730618"/>
    </source>
</evidence>
<organism evidence="1 2">
    <name type="scientific">Paenibacillus allorhizosphaerae</name>
    <dbReference type="NCBI Taxonomy" id="2849866"/>
    <lineage>
        <taxon>Bacteria</taxon>
        <taxon>Bacillati</taxon>
        <taxon>Bacillota</taxon>
        <taxon>Bacilli</taxon>
        <taxon>Bacillales</taxon>
        <taxon>Paenibacillaceae</taxon>
        <taxon>Paenibacillus</taxon>
    </lineage>
</organism>
<dbReference type="InterPro" id="IPR038735">
    <property type="entry name" value="MSMEG_1276-like_NTP-PPase_dom"/>
</dbReference>
<evidence type="ECO:0008006" key="3">
    <source>
        <dbReference type="Google" id="ProtNLM"/>
    </source>
</evidence>
<accession>A0ABN7TKX6</accession>
<keyword evidence="2" id="KW-1185">Reference proteome</keyword>
<reference evidence="1 2" key="1">
    <citation type="submission" date="2021-06" db="EMBL/GenBank/DDBJ databases">
        <authorList>
            <person name="Criscuolo A."/>
        </authorList>
    </citation>
    <scope>NUCLEOTIDE SEQUENCE [LARGE SCALE GENOMIC DNA]</scope>
    <source>
        <strain evidence="2">CIP 111802</strain>
    </source>
</reference>
<dbReference type="Pfam" id="PF01503">
    <property type="entry name" value="PRA-PH"/>
    <property type="match status" value="1"/>
</dbReference>
<dbReference type="Proteomes" id="UP000730618">
    <property type="component" value="Unassembled WGS sequence"/>
</dbReference>
<protein>
    <recommendedName>
        <fullName evidence="3">Phosphoribosyl-ATP pyrophosphohydrolase</fullName>
    </recommendedName>
</protein>
<dbReference type="InterPro" id="IPR021130">
    <property type="entry name" value="PRib-ATP_PPHydrolase-like"/>
</dbReference>